<feature type="region of interest" description="Disordered" evidence="1">
    <location>
        <begin position="1"/>
        <end position="41"/>
    </location>
</feature>
<dbReference type="EMBL" id="BAAAZG010000042">
    <property type="protein sequence ID" value="GAA4088749.1"/>
    <property type="molecule type" value="Genomic_DNA"/>
</dbReference>
<evidence type="ECO:0000256" key="1">
    <source>
        <dbReference type="SAM" id="MobiDB-lite"/>
    </source>
</evidence>
<organism evidence="2 3">
    <name type="scientific">Actinomadura miaoliensis</name>
    <dbReference type="NCBI Taxonomy" id="430685"/>
    <lineage>
        <taxon>Bacteria</taxon>
        <taxon>Bacillati</taxon>
        <taxon>Actinomycetota</taxon>
        <taxon>Actinomycetes</taxon>
        <taxon>Streptosporangiales</taxon>
        <taxon>Thermomonosporaceae</taxon>
        <taxon>Actinomadura</taxon>
    </lineage>
</organism>
<dbReference type="Proteomes" id="UP001500683">
    <property type="component" value="Unassembled WGS sequence"/>
</dbReference>
<protein>
    <submittedName>
        <fullName evidence="2">Uncharacterized protein</fullName>
    </submittedName>
</protein>
<feature type="compositionally biased region" description="Polar residues" evidence="1">
    <location>
        <begin position="1"/>
        <end position="18"/>
    </location>
</feature>
<name>A0ABP7WHR6_9ACTN</name>
<keyword evidence="3" id="KW-1185">Reference proteome</keyword>
<evidence type="ECO:0000313" key="2">
    <source>
        <dbReference type="EMBL" id="GAA4088749.1"/>
    </source>
</evidence>
<comment type="caution">
    <text evidence="2">The sequence shown here is derived from an EMBL/GenBank/DDBJ whole genome shotgun (WGS) entry which is preliminary data.</text>
</comment>
<gene>
    <name evidence="2" type="ORF">GCM10022214_56580</name>
</gene>
<sequence length="91" mass="9447">MSVWGTTPYTPVSRTGNPHSAAATLSCGGRPPYTPRQSDEQSSLRCGHAVLWGATPLHPPSVGRAILTPLRSVAVARPPVSVLAGSFGDAR</sequence>
<accession>A0ABP7WHR6</accession>
<proteinExistence type="predicted"/>
<evidence type="ECO:0000313" key="3">
    <source>
        <dbReference type="Proteomes" id="UP001500683"/>
    </source>
</evidence>
<reference evidence="3" key="1">
    <citation type="journal article" date="2019" name="Int. J. Syst. Evol. Microbiol.">
        <title>The Global Catalogue of Microorganisms (GCM) 10K type strain sequencing project: providing services to taxonomists for standard genome sequencing and annotation.</title>
        <authorList>
            <consortium name="The Broad Institute Genomics Platform"/>
            <consortium name="The Broad Institute Genome Sequencing Center for Infectious Disease"/>
            <person name="Wu L."/>
            <person name="Ma J."/>
        </authorList>
    </citation>
    <scope>NUCLEOTIDE SEQUENCE [LARGE SCALE GENOMIC DNA]</scope>
    <source>
        <strain evidence="3">JCM 16702</strain>
    </source>
</reference>